<keyword evidence="4 5" id="KW-0472">Membrane</keyword>
<keyword evidence="6" id="KW-0808">Transferase</keyword>
<dbReference type="RefSeq" id="WP_163288661.1">
    <property type="nucleotide sequence ID" value="NZ_JAAGWY010000001.1"/>
</dbReference>
<dbReference type="GO" id="GO:0032259">
    <property type="term" value="P:methylation"/>
    <property type="evidence" value="ECO:0007669"/>
    <property type="project" value="UniProtKB-KW"/>
</dbReference>
<evidence type="ECO:0000313" key="6">
    <source>
        <dbReference type="EMBL" id="NEN05448.1"/>
    </source>
</evidence>
<comment type="caution">
    <text evidence="6">The sequence shown here is derived from an EMBL/GenBank/DDBJ whole genome shotgun (WGS) entry which is preliminary data.</text>
</comment>
<comment type="subcellular location">
    <subcellularLocation>
        <location evidence="1">Membrane</location>
        <topology evidence="1">Multi-pass membrane protein</topology>
    </subcellularLocation>
</comment>
<feature type="transmembrane region" description="Helical" evidence="5">
    <location>
        <begin position="79"/>
        <end position="98"/>
    </location>
</feature>
<feature type="transmembrane region" description="Helical" evidence="5">
    <location>
        <begin position="135"/>
        <end position="165"/>
    </location>
</feature>
<dbReference type="PANTHER" id="PTHR43847:SF1">
    <property type="entry name" value="BLL3993 PROTEIN"/>
    <property type="match status" value="1"/>
</dbReference>
<organism evidence="6 7">
    <name type="scientific">Leifsonia tongyongensis</name>
    <dbReference type="NCBI Taxonomy" id="1268043"/>
    <lineage>
        <taxon>Bacteria</taxon>
        <taxon>Bacillati</taxon>
        <taxon>Actinomycetota</taxon>
        <taxon>Actinomycetes</taxon>
        <taxon>Micrococcales</taxon>
        <taxon>Microbacteriaceae</taxon>
        <taxon>Leifsonia</taxon>
    </lineage>
</organism>
<feature type="transmembrane region" description="Helical" evidence="5">
    <location>
        <begin position="44"/>
        <end position="73"/>
    </location>
</feature>
<keyword evidence="2 5" id="KW-0812">Transmembrane</keyword>
<keyword evidence="7" id="KW-1185">Reference proteome</keyword>
<proteinExistence type="predicted"/>
<protein>
    <submittedName>
        <fullName evidence="6">Isoprenylcysteine carboxylmethyltransferase family protein</fullName>
    </submittedName>
</protein>
<keyword evidence="6" id="KW-0489">Methyltransferase</keyword>
<evidence type="ECO:0000256" key="3">
    <source>
        <dbReference type="ARBA" id="ARBA00022989"/>
    </source>
</evidence>
<feature type="transmembrane region" description="Helical" evidence="5">
    <location>
        <begin position="13"/>
        <end position="32"/>
    </location>
</feature>
<name>A0A6L9XWP3_9MICO</name>
<dbReference type="AlphaFoldDB" id="A0A6L9XWP3"/>
<dbReference type="GO" id="GO:0016020">
    <property type="term" value="C:membrane"/>
    <property type="evidence" value="ECO:0007669"/>
    <property type="project" value="UniProtKB-SubCell"/>
</dbReference>
<sequence length="197" mass="21561">MQPLPFDVLPAKIVFNALIFLFAASEVGIRVVSFRNRDAGAREVASLIVVAFGFVIGIVGAMLIAGKVTAAAIPFGREAFFVAGCAAMVFGIAFRAWAVITLGRYFTVVVRVLEHQPVVDRGPYRVLRHPSYTGLLCTCLGIGLALGNWLALLFAVVPTTIAIVYRIRVEERALLAGIGEPYRQFSATRYRLIPYIW</sequence>
<gene>
    <name evidence="6" type="ORF">G3T36_06150</name>
</gene>
<dbReference type="Gene3D" id="1.20.120.1630">
    <property type="match status" value="1"/>
</dbReference>
<evidence type="ECO:0000256" key="2">
    <source>
        <dbReference type="ARBA" id="ARBA00022692"/>
    </source>
</evidence>
<evidence type="ECO:0000256" key="5">
    <source>
        <dbReference type="SAM" id="Phobius"/>
    </source>
</evidence>
<reference evidence="6 7" key="1">
    <citation type="journal article" date="2014" name="J. Microbiol.">
        <title>Diaminobutyricibacter tongyongensis gen. nov., sp. nov. and Homoserinibacter gongjuensis gen. nov., sp. nov. belong to the family Microbacteriaceae.</title>
        <authorList>
            <person name="Kim S.J."/>
            <person name="Ahn J.H."/>
            <person name="Weon H.Y."/>
            <person name="Hamada M."/>
            <person name="Suzuki K."/>
            <person name="Kwon S.W."/>
        </authorList>
    </citation>
    <scope>NUCLEOTIDE SEQUENCE [LARGE SCALE GENOMIC DNA]</scope>
    <source>
        <strain evidence="6 7">NBRC 108724</strain>
    </source>
</reference>
<dbReference type="Proteomes" id="UP000474967">
    <property type="component" value="Unassembled WGS sequence"/>
</dbReference>
<dbReference type="Pfam" id="PF04140">
    <property type="entry name" value="ICMT"/>
    <property type="match status" value="1"/>
</dbReference>
<dbReference type="GO" id="GO:0004671">
    <property type="term" value="F:protein C-terminal S-isoprenylcysteine carboxyl O-methyltransferase activity"/>
    <property type="evidence" value="ECO:0007669"/>
    <property type="project" value="InterPro"/>
</dbReference>
<keyword evidence="3 5" id="KW-1133">Transmembrane helix</keyword>
<dbReference type="PANTHER" id="PTHR43847">
    <property type="entry name" value="BLL3993 PROTEIN"/>
    <property type="match status" value="1"/>
</dbReference>
<dbReference type="InterPro" id="IPR052527">
    <property type="entry name" value="Metal_cation-efflux_comp"/>
</dbReference>
<evidence type="ECO:0000256" key="4">
    <source>
        <dbReference type="ARBA" id="ARBA00023136"/>
    </source>
</evidence>
<evidence type="ECO:0000256" key="1">
    <source>
        <dbReference type="ARBA" id="ARBA00004141"/>
    </source>
</evidence>
<accession>A0A6L9XWP3</accession>
<dbReference type="EMBL" id="JAAGWY010000001">
    <property type="protein sequence ID" value="NEN05448.1"/>
    <property type="molecule type" value="Genomic_DNA"/>
</dbReference>
<evidence type="ECO:0000313" key="7">
    <source>
        <dbReference type="Proteomes" id="UP000474967"/>
    </source>
</evidence>
<dbReference type="InterPro" id="IPR007269">
    <property type="entry name" value="ICMT_MeTrfase"/>
</dbReference>